<protein>
    <submittedName>
        <fullName evidence="1">Uncharacterized protein</fullName>
    </submittedName>
</protein>
<evidence type="ECO:0000313" key="2">
    <source>
        <dbReference type="Proteomes" id="UP000238650"/>
    </source>
</evidence>
<proteinExistence type="predicted"/>
<comment type="caution">
    <text evidence="1">The sequence shown here is derived from an EMBL/GenBank/DDBJ whole genome shotgun (WGS) entry which is preliminary data.</text>
</comment>
<sequence length="27" mass="2841">MLVAILRSDEIRAMLVELVENALGAGG</sequence>
<organism evidence="1 2">
    <name type="scientific">Leucobacter massiliensis</name>
    <dbReference type="NCBI Taxonomy" id="1686285"/>
    <lineage>
        <taxon>Bacteria</taxon>
        <taxon>Bacillati</taxon>
        <taxon>Actinomycetota</taxon>
        <taxon>Actinomycetes</taxon>
        <taxon>Micrococcales</taxon>
        <taxon>Microbacteriaceae</taxon>
        <taxon>Leucobacter</taxon>
    </lineage>
</organism>
<accession>A0A2S9QLZ5</accession>
<evidence type="ECO:0000313" key="1">
    <source>
        <dbReference type="EMBL" id="PRI10613.1"/>
    </source>
</evidence>
<name>A0A2S9QLZ5_9MICO</name>
<reference evidence="1 2" key="1">
    <citation type="journal article" date="2017" name="New Microbes New Infect">
        <title>Genome sequence of 'Leucobacter massiliensis' sp. nov. isolated from human pharynx after travel to the 2014 Hajj.</title>
        <authorList>
            <person name="Leangapichart T."/>
            <person name="Gautret P."/>
            <person name="Nguyen T.T."/>
            <person name="Armstrong N."/>
            <person name="Rolain J.M."/>
        </authorList>
    </citation>
    <scope>NUCLEOTIDE SEQUENCE [LARGE SCALE GENOMIC DNA]</scope>
    <source>
        <strain evidence="1 2">122RC15</strain>
    </source>
</reference>
<dbReference type="AlphaFoldDB" id="A0A2S9QLZ5"/>
<dbReference type="EMBL" id="MWZD01000018">
    <property type="protein sequence ID" value="PRI10613.1"/>
    <property type="molecule type" value="Genomic_DNA"/>
</dbReference>
<keyword evidence="2" id="KW-1185">Reference proteome</keyword>
<gene>
    <name evidence="1" type="ORF">B4915_11000</name>
</gene>
<dbReference type="Proteomes" id="UP000238650">
    <property type="component" value="Unassembled WGS sequence"/>
</dbReference>